<dbReference type="EMBL" id="JBJKTR010000003">
    <property type="protein sequence ID" value="KAL3373060.1"/>
    <property type="molecule type" value="Genomic_DNA"/>
</dbReference>
<sequence>MCPLRVHSWTDIKEDQLEHMWDAVTDKFSCDDMNAKKEHVLQPMRRLWNNWRGSLHKNMKSKPFCDALKDVPRGVDKSDWEWLVKEHFLSDKFKETSTRNIVNRSKLSMPHRTGSKPIREMIYELGGKDGKPPNMDTIFFETRKKDNKLVEPETNAKYAEIQKLVQSDSSLTNIEVVEKCFGPQCKSHVIGFGGGITAKELKGGNSSKAALLDKLNAREKENESLKRRMDELENKCERMDELESKHEQLARVLVGQPSTPASSSDQ</sequence>
<reference evidence="2 3" key="1">
    <citation type="submission" date="2024-05" db="EMBL/GenBank/DDBJ databases">
        <title>De novo assembly of an allotetraploid wild potato.</title>
        <authorList>
            <person name="Hosaka A.J."/>
        </authorList>
    </citation>
    <scope>NUCLEOTIDE SEQUENCE [LARGE SCALE GENOMIC DNA]</scope>
    <source>
        <tissue evidence="2">Young leaves</tissue>
    </source>
</reference>
<dbReference type="InterPro" id="IPR004252">
    <property type="entry name" value="Probable_transposase_24"/>
</dbReference>
<dbReference type="Pfam" id="PF03004">
    <property type="entry name" value="Transposase_24"/>
    <property type="match status" value="1"/>
</dbReference>
<dbReference type="EMBL" id="JBJKTR010000003">
    <property type="protein sequence ID" value="KAL3373059.1"/>
    <property type="molecule type" value="Genomic_DNA"/>
</dbReference>
<dbReference type="EMBL" id="JBJKTR010000003">
    <property type="protein sequence ID" value="KAL3373061.1"/>
    <property type="molecule type" value="Genomic_DNA"/>
</dbReference>
<dbReference type="AlphaFoldDB" id="A0ABD2UX75"/>
<comment type="caution">
    <text evidence="2">The sequence shown here is derived from an EMBL/GenBank/DDBJ whole genome shotgun (WGS) entry which is preliminary data.</text>
</comment>
<evidence type="ECO:0000256" key="1">
    <source>
        <dbReference type="SAM" id="Coils"/>
    </source>
</evidence>
<proteinExistence type="predicted"/>
<dbReference type="PANTHER" id="PTHR33499">
    <property type="entry name" value="OS12G0282400 PROTEIN-RELATED"/>
    <property type="match status" value="1"/>
</dbReference>
<keyword evidence="3" id="KW-1185">Reference proteome</keyword>
<gene>
    <name evidence="2" type="ORF">AABB24_005192</name>
</gene>
<protein>
    <recommendedName>
        <fullName evidence="4">TNP2-like transposon protein</fullName>
    </recommendedName>
</protein>
<evidence type="ECO:0000313" key="2">
    <source>
        <dbReference type="EMBL" id="KAL3373059.1"/>
    </source>
</evidence>
<keyword evidence="1" id="KW-0175">Coiled coil</keyword>
<feature type="coiled-coil region" evidence="1">
    <location>
        <begin position="208"/>
        <end position="252"/>
    </location>
</feature>
<dbReference type="PANTHER" id="PTHR33499:SF41">
    <property type="entry name" value="TRANSPOSON PROTEIN, CACTA, EN_SPM SUB-CLASS"/>
    <property type="match status" value="1"/>
</dbReference>
<organism evidence="2 3">
    <name type="scientific">Solanum stoloniferum</name>
    <dbReference type="NCBI Taxonomy" id="62892"/>
    <lineage>
        <taxon>Eukaryota</taxon>
        <taxon>Viridiplantae</taxon>
        <taxon>Streptophyta</taxon>
        <taxon>Embryophyta</taxon>
        <taxon>Tracheophyta</taxon>
        <taxon>Spermatophyta</taxon>
        <taxon>Magnoliopsida</taxon>
        <taxon>eudicotyledons</taxon>
        <taxon>Gunneridae</taxon>
        <taxon>Pentapetalae</taxon>
        <taxon>asterids</taxon>
        <taxon>lamiids</taxon>
        <taxon>Solanales</taxon>
        <taxon>Solanaceae</taxon>
        <taxon>Solanoideae</taxon>
        <taxon>Solaneae</taxon>
        <taxon>Solanum</taxon>
    </lineage>
</organism>
<dbReference type="Proteomes" id="UP001627284">
    <property type="component" value="Unassembled WGS sequence"/>
</dbReference>
<evidence type="ECO:0000313" key="3">
    <source>
        <dbReference type="Proteomes" id="UP001627284"/>
    </source>
</evidence>
<name>A0ABD2UX75_9SOLN</name>
<accession>A0ABD2UX75</accession>
<evidence type="ECO:0008006" key="4">
    <source>
        <dbReference type="Google" id="ProtNLM"/>
    </source>
</evidence>